<dbReference type="AlphaFoldDB" id="S9Q4D3"/>
<evidence type="ECO:0000313" key="2">
    <source>
        <dbReference type="Proteomes" id="UP000016088"/>
    </source>
</evidence>
<dbReference type="OrthoDB" id="5350041at2759"/>
<organism evidence="1 2">
    <name type="scientific">Schizosaccharomyces octosporus (strain yFS286)</name>
    <name type="common">Fission yeast</name>
    <name type="synonym">Octosporomyces octosporus</name>
    <dbReference type="NCBI Taxonomy" id="483514"/>
    <lineage>
        <taxon>Eukaryota</taxon>
        <taxon>Fungi</taxon>
        <taxon>Dikarya</taxon>
        <taxon>Ascomycota</taxon>
        <taxon>Taphrinomycotina</taxon>
        <taxon>Schizosaccharomycetes</taxon>
        <taxon>Schizosaccharomycetales</taxon>
        <taxon>Schizosaccharomycetaceae</taxon>
        <taxon>Schizosaccharomyces</taxon>
    </lineage>
</organism>
<gene>
    <name evidence="1" type="ORF">SOCG_01996</name>
</gene>
<name>S9Q4D3_SCHOY</name>
<protein>
    <submittedName>
        <fullName evidence="1">Uncharacterized protein</fullName>
    </submittedName>
</protein>
<dbReference type="RefSeq" id="XP_013015944.1">
    <property type="nucleotide sequence ID" value="XM_013160490.1"/>
</dbReference>
<dbReference type="GeneID" id="25030974"/>
<dbReference type="Proteomes" id="UP000016088">
    <property type="component" value="Unassembled WGS sequence"/>
</dbReference>
<dbReference type="HOGENOM" id="CLU_2005243_0_0_1"/>
<evidence type="ECO:0000313" key="1">
    <source>
        <dbReference type="EMBL" id="EPX74513.1"/>
    </source>
</evidence>
<keyword evidence="2" id="KW-1185">Reference proteome</keyword>
<reference evidence="1 2" key="1">
    <citation type="journal article" date="2011" name="Science">
        <title>Comparative functional genomics of the fission yeasts.</title>
        <authorList>
            <person name="Rhind N."/>
            <person name="Chen Z."/>
            <person name="Yassour M."/>
            <person name="Thompson D.A."/>
            <person name="Haas B.J."/>
            <person name="Habib N."/>
            <person name="Wapinski I."/>
            <person name="Roy S."/>
            <person name="Lin M.F."/>
            <person name="Heiman D.I."/>
            <person name="Young S.K."/>
            <person name="Furuya K."/>
            <person name="Guo Y."/>
            <person name="Pidoux A."/>
            <person name="Chen H.M."/>
            <person name="Robbertse B."/>
            <person name="Goldberg J.M."/>
            <person name="Aoki K."/>
            <person name="Bayne E.H."/>
            <person name="Berlin A.M."/>
            <person name="Desjardins C.A."/>
            <person name="Dobbs E."/>
            <person name="Dukaj L."/>
            <person name="Fan L."/>
            <person name="FitzGerald M.G."/>
            <person name="French C."/>
            <person name="Gujja S."/>
            <person name="Hansen K."/>
            <person name="Keifenheim D."/>
            <person name="Levin J.Z."/>
            <person name="Mosher R.A."/>
            <person name="Mueller C.A."/>
            <person name="Pfiffner J."/>
            <person name="Priest M."/>
            <person name="Russ C."/>
            <person name="Smialowska A."/>
            <person name="Swoboda P."/>
            <person name="Sykes S.M."/>
            <person name="Vaughn M."/>
            <person name="Vengrova S."/>
            <person name="Yoder R."/>
            <person name="Zeng Q."/>
            <person name="Allshire R."/>
            <person name="Baulcombe D."/>
            <person name="Birren B.W."/>
            <person name="Brown W."/>
            <person name="Ekwall K."/>
            <person name="Kellis M."/>
            <person name="Leatherwood J."/>
            <person name="Levin H."/>
            <person name="Margalit H."/>
            <person name="Martienssen R."/>
            <person name="Nieduszynski C.A."/>
            <person name="Spatafora J.W."/>
            <person name="Friedman N."/>
            <person name="Dalgaard J.Z."/>
            <person name="Baumann P."/>
            <person name="Niki H."/>
            <person name="Regev A."/>
            <person name="Nusbaum C."/>
        </authorList>
    </citation>
    <scope>NUCLEOTIDE SEQUENCE [LARGE SCALE GENOMIC DNA]</scope>
    <source>
        <strain evidence="2">yFS286</strain>
    </source>
</reference>
<proteinExistence type="predicted"/>
<sequence length="124" mass="14082">MDQEKNWIDEFHPSSFTNPIEKLNAILPKQGTPQQLATSSQQLLNQFQSTLNNNLSVLNNQIQQICGNLPRLPTMVSALDHDSRLLSQTCDSFPFKEDSLNALQELEEIRKNLGLTIAEIDKQF</sequence>
<accession>S9Q4D3</accession>
<dbReference type="EMBL" id="KE503206">
    <property type="protein sequence ID" value="EPX74513.1"/>
    <property type="molecule type" value="Genomic_DNA"/>
</dbReference>
<dbReference type="VEuPathDB" id="FungiDB:SOCG_01996"/>
<dbReference type="OMA" id="WIDEFHP"/>